<feature type="non-terminal residue" evidence="1">
    <location>
        <position position="1"/>
    </location>
</feature>
<sequence>ERNTLPRIFHAFVAYQQFRIEKRRIMKIGEAATLGIRLRSTLKRVRRMALQYQVSQQAYGKADAHLIDRRQRIGLTELWDCRYWRKHCRRALVKGKAVYDAKWDAFVREQWSILV</sequence>
<keyword evidence="2" id="KW-1185">Reference proteome</keyword>
<dbReference type="AlphaFoldDB" id="A0A8J2SEU8"/>
<gene>
    <name evidence="1" type="ORF">PECAL_2P23940</name>
</gene>
<protein>
    <submittedName>
        <fullName evidence="1">Uncharacterized protein</fullName>
    </submittedName>
</protein>
<evidence type="ECO:0000313" key="1">
    <source>
        <dbReference type="EMBL" id="CAH0369276.1"/>
    </source>
</evidence>
<feature type="non-terminal residue" evidence="1">
    <location>
        <position position="115"/>
    </location>
</feature>
<dbReference type="Proteomes" id="UP000789595">
    <property type="component" value="Unassembled WGS sequence"/>
</dbReference>
<evidence type="ECO:0000313" key="2">
    <source>
        <dbReference type="Proteomes" id="UP000789595"/>
    </source>
</evidence>
<comment type="caution">
    <text evidence="1">The sequence shown here is derived from an EMBL/GenBank/DDBJ whole genome shotgun (WGS) entry which is preliminary data.</text>
</comment>
<reference evidence="1" key="1">
    <citation type="submission" date="2021-11" db="EMBL/GenBank/DDBJ databases">
        <authorList>
            <consortium name="Genoscope - CEA"/>
            <person name="William W."/>
        </authorList>
    </citation>
    <scope>NUCLEOTIDE SEQUENCE</scope>
</reference>
<proteinExistence type="predicted"/>
<accession>A0A8J2SEU8</accession>
<dbReference type="EMBL" id="CAKKNE010000002">
    <property type="protein sequence ID" value="CAH0369276.1"/>
    <property type="molecule type" value="Genomic_DNA"/>
</dbReference>
<organism evidence="1 2">
    <name type="scientific">Pelagomonas calceolata</name>
    <dbReference type="NCBI Taxonomy" id="35677"/>
    <lineage>
        <taxon>Eukaryota</taxon>
        <taxon>Sar</taxon>
        <taxon>Stramenopiles</taxon>
        <taxon>Ochrophyta</taxon>
        <taxon>Pelagophyceae</taxon>
        <taxon>Pelagomonadales</taxon>
        <taxon>Pelagomonadaceae</taxon>
        <taxon>Pelagomonas</taxon>
    </lineage>
</organism>
<name>A0A8J2SEU8_9STRA</name>